<feature type="coiled-coil region" evidence="1">
    <location>
        <begin position="23"/>
        <end position="57"/>
    </location>
</feature>
<keyword evidence="1" id="KW-0175">Coiled coil</keyword>
<evidence type="ECO:0000256" key="1">
    <source>
        <dbReference type="SAM" id="Coils"/>
    </source>
</evidence>
<dbReference type="RefSeq" id="WP_071141391.1">
    <property type="nucleotide sequence ID" value="NZ_CP035282.1"/>
</dbReference>
<name>A0A410QBA1_9FIRM</name>
<dbReference type="InterPro" id="IPR012851">
    <property type="entry name" value="Spore_coat_CotF-like"/>
</dbReference>
<dbReference type="AlphaFoldDB" id="A0A410QBA1"/>
<keyword evidence="4" id="KW-1185">Reference proteome</keyword>
<gene>
    <name evidence="3" type="ORF">EQM13_06560</name>
</gene>
<accession>A0A410QBA1</accession>
<evidence type="ECO:0000313" key="4">
    <source>
        <dbReference type="Proteomes" id="UP000287969"/>
    </source>
</evidence>
<dbReference type="OrthoDB" id="1683800at2"/>
<organism evidence="3 4">
    <name type="scientific">Acidilutibacter cellobiosedens</name>
    <dbReference type="NCBI Taxonomy" id="2507161"/>
    <lineage>
        <taxon>Bacteria</taxon>
        <taxon>Bacillati</taxon>
        <taxon>Bacillota</taxon>
        <taxon>Tissierellia</taxon>
        <taxon>Tissierellales</taxon>
        <taxon>Acidilutibacteraceae</taxon>
        <taxon>Acidilutibacter</taxon>
    </lineage>
</organism>
<sequence length="92" mass="10225">MQEKDMVSDVLTGTKASIESYTKAITECSNQQLRSTLQQLRNEAEQFQYQLFQIAEKKGYYNPAPPADQKSIQTVKTGLSSGMSGTSGMNMH</sequence>
<dbReference type="EMBL" id="CP035282">
    <property type="protein sequence ID" value="QAT61276.1"/>
    <property type="molecule type" value="Genomic_DNA"/>
</dbReference>
<evidence type="ECO:0000256" key="2">
    <source>
        <dbReference type="SAM" id="MobiDB-lite"/>
    </source>
</evidence>
<feature type="compositionally biased region" description="Low complexity" evidence="2">
    <location>
        <begin position="77"/>
        <end position="92"/>
    </location>
</feature>
<dbReference type="Pfam" id="PF07875">
    <property type="entry name" value="Coat_F"/>
    <property type="match status" value="1"/>
</dbReference>
<feature type="region of interest" description="Disordered" evidence="2">
    <location>
        <begin position="62"/>
        <end position="92"/>
    </location>
</feature>
<dbReference type="Gene3D" id="1.20.1260.10">
    <property type="match status" value="1"/>
</dbReference>
<proteinExistence type="predicted"/>
<protein>
    <submittedName>
        <fullName evidence="3">Spore coat protein</fullName>
    </submittedName>
</protein>
<evidence type="ECO:0000313" key="3">
    <source>
        <dbReference type="EMBL" id="QAT61276.1"/>
    </source>
</evidence>
<dbReference type="InterPro" id="IPR012347">
    <property type="entry name" value="Ferritin-like"/>
</dbReference>
<dbReference type="KEGG" id="spoa:EQM13_06560"/>
<keyword evidence="3" id="KW-0946">Virion</keyword>
<dbReference type="Proteomes" id="UP000287969">
    <property type="component" value="Chromosome"/>
</dbReference>
<keyword evidence="3" id="KW-0167">Capsid protein</keyword>
<reference evidence="4" key="1">
    <citation type="submission" date="2019-01" db="EMBL/GenBank/DDBJ databases">
        <title>Draft genomes of a novel of Sporanaerobacter strains.</title>
        <authorList>
            <person name="Ma S."/>
        </authorList>
    </citation>
    <scope>NUCLEOTIDE SEQUENCE [LARGE SCALE GENOMIC DNA]</scope>
    <source>
        <strain evidence="4">NJN-17</strain>
    </source>
</reference>